<keyword evidence="3" id="KW-0472">Membrane</keyword>
<feature type="non-terminal residue" evidence="4">
    <location>
        <position position="1"/>
    </location>
</feature>
<dbReference type="EMBL" id="KB740960">
    <property type="protein sequence ID" value="ENN76978.1"/>
    <property type="molecule type" value="Genomic_DNA"/>
</dbReference>
<dbReference type="HOGENOM" id="CLU_057580_1_0_1"/>
<protein>
    <recommendedName>
        <fullName evidence="2">Protein CNPPD1</fullName>
    </recommendedName>
</protein>
<evidence type="ECO:0000313" key="8">
    <source>
        <dbReference type="Proteomes" id="UP000030742"/>
    </source>
</evidence>
<keyword evidence="3" id="KW-1133">Transmembrane helix</keyword>
<organism evidence="4">
    <name type="scientific">Dendroctonus ponderosae</name>
    <name type="common">Mountain pine beetle</name>
    <dbReference type="NCBI Taxonomy" id="77166"/>
    <lineage>
        <taxon>Eukaryota</taxon>
        <taxon>Metazoa</taxon>
        <taxon>Ecdysozoa</taxon>
        <taxon>Arthropoda</taxon>
        <taxon>Hexapoda</taxon>
        <taxon>Insecta</taxon>
        <taxon>Pterygota</taxon>
        <taxon>Neoptera</taxon>
        <taxon>Endopterygota</taxon>
        <taxon>Coleoptera</taxon>
        <taxon>Polyphaga</taxon>
        <taxon>Cucujiformia</taxon>
        <taxon>Curculionidae</taxon>
        <taxon>Scolytinae</taxon>
        <taxon>Dendroctonus</taxon>
    </lineage>
</organism>
<dbReference type="InterPro" id="IPR013922">
    <property type="entry name" value="Cyclin_PHO80-like"/>
</dbReference>
<feature type="transmembrane region" description="Helical" evidence="3">
    <location>
        <begin position="212"/>
        <end position="237"/>
    </location>
</feature>
<evidence type="ECO:0000313" key="7">
    <source>
        <dbReference type="Proteomes" id="UP000019118"/>
    </source>
</evidence>
<dbReference type="Proteomes" id="UP000030742">
    <property type="component" value="Unassembled WGS sequence"/>
</dbReference>
<dbReference type="OrthoDB" id="244495at2759"/>
<sequence length="407" mass="46438">MSKISTGAPQYKGIGDHQKYLFRITKTLYYGKLPKTDRLSLPLTELAAELFSSVQKGKTIDRLHLDTATQISRNACVSPCSLVLAMLYFERLKRCNVDYLERTSPSDLFLVSLMVSSKYLFDDGESDEVFMDEWAASSEMTYKELGKLERDFLAAINWELFASSPAFWKKLNDIEAQLALKQGTSRGCFTYTELETLGNILSKDFHDVVQTFVIVTVVLAATYTAALLMMFGSVVLAGSIRVTNLYPETNVLPIANHSVIEDIHLSSSVVNDSKKSFNYDIVKVFKASILLASIKTEPTRNYSKGLTAAGMENCQNVGWDWWNTPVMNWLAQTSQLVKTLEIPVISSGMFYFESTWTNEKFAYLEDHIRRATKTRLQDQLERSWHVEWIDTIQQRLAYNYFTCIHMY</sequence>
<keyword evidence="3" id="KW-0812">Transmembrane</keyword>
<dbReference type="PANTHER" id="PTHR15615:SF108">
    <property type="entry name" value="PROTEIN CNPPD1"/>
    <property type="match status" value="1"/>
</dbReference>
<dbReference type="GO" id="GO:0000307">
    <property type="term" value="C:cyclin-dependent protein kinase holoenzyme complex"/>
    <property type="evidence" value="ECO:0007669"/>
    <property type="project" value="TreeGrafter"/>
</dbReference>
<dbReference type="AlphaFoldDB" id="N6TGR1"/>
<dbReference type="GO" id="GO:0019901">
    <property type="term" value="F:protein kinase binding"/>
    <property type="evidence" value="ECO:0007669"/>
    <property type="project" value="InterPro"/>
</dbReference>
<reference evidence="6" key="2">
    <citation type="submission" date="2024-08" db="UniProtKB">
        <authorList>
            <consortium name="EnsemblMetazoa"/>
        </authorList>
    </citation>
    <scope>IDENTIFICATION</scope>
</reference>
<dbReference type="EMBL" id="KB631698">
    <property type="protein sequence ID" value="ERL85479.1"/>
    <property type="molecule type" value="Genomic_DNA"/>
</dbReference>
<evidence type="ECO:0000256" key="2">
    <source>
        <dbReference type="ARBA" id="ARBA00040808"/>
    </source>
</evidence>
<accession>N6TGR1</accession>
<keyword evidence="7" id="KW-1185">Reference proteome</keyword>
<evidence type="ECO:0000256" key="3">
    <source>
        <dbReference type="SAM" id="Phobius"/>
    </source>
</evidence>
<evidence type="ECO:0000313" key="6">
    <source>
        <dbReference type="EnsemblMetazoa" id="XP_019760207.1"/>
    </source>
</evidence>
<dbReference type="OMA" id="FNKEWAN"/>
<dbReference type="CDD" id="cd20557">
    <property type="entry name" value="CYCLIN_ScPCL1-like"/>
    <property type="match status" value="1"/>
</dbReference>
<evidence type="ECO:0000313" key="4">
    <source>
        <dbReference type="EMBL" id="ENN76978.1"/>
    </source>
</evidence>
<evidence type="ECO:0000256" key="1">
    <source>
        <dbReference type="ARBA" id="ARBA00038508"/>
    </source>
</evidence>
<evidence type="ECO:0000313" key="5">
    <source>
        <dbReference type="EMBL" id="ERL85479.1"/>
    </source>
</evidence>
<name>N6TGR1_DENPD</name>
<dbReference type="PANTHER" id="PTHR15615">
    <property type="match status" value="1"/>
</dbReference>
<dbReference type="Pfam" id="PF08613">
    <property type="entry name" value="Cyclin"/>
    <property type="match status" value="1"/>
</dbReference>
<dbReference type="STRING" id="77166.N6TGR1"/>
<dbReference type="GO" id="GO:0005634">
    <property type="term" value="C:nucleus"/>
    <property type="evidence" value="ECO:0007669"/>
    <property type="project" value="TreeGrafter"/>
</dbReference>
<dbReference type="KEGG" id="dpa:109537767"/>
<comment type="similarity">
    <text evidence="1">Belongs to the CNPPD1 family.</text>
</comment>
<dbReference type="GO" id="GO:0016538">
    <property type="term" value="F:cyclin-dependent protein serine/threonine kinase regulator activity"/>
    <property type="evidence" value="ECO:0007669"/>
    <property type="project" value="TreeGrafter"/>
</dbReference>
<dbReference type="Gene3D" id="1.10.472.10">
    <property type="entry name" value="Cyclin-like"/>
    <property type="match status" value="1"/>
</dbReference>
<reference evidence="7 8" key="1">
    <citation type="journal article" date="2013" name="Genome Biol.">
        <title>Draft genome of the mountain pine beetle, Dendroctonus ponderosae Hopkins, a major forest pest.</title>
        <authorList>
            <person name="Keeling C.I."/>
            <person name="Yuen M.M."/>
            <person name="Liao N.Y."/>
            <person name="Docking T.R."/>
            <person name="Chan S.K."/>
            <person name="Taylor G.A."/>
            <person name="Palmquist D.L."/>
            <person name="Jackman S.D."/>
            <person name="Nguyen A."/>
            <person name="Li M."/>
            <person name="Henderson H."/>
            <person name="Janes J.K."/>
            <person name="Zhao Y."/>
            <person name="Pandoh P."/>
            <person name="Moore R."/>
            <person name="Sperling F.A."/>
            <person name="Huber D.P."/>
            <person name="Birol I."/>
            <person name="Jones S.J."/>
            <person name="Bohlmann J."/>
        </authorList>
    </citation>
    <scope>NUCLEOTIDE SEQUENCE</scope>
</reference>
<dbReference type="Proteomes" id="UP000019118">
    <property type="component" value="Unassembled WGS sequence"/>
</dbReference>
<proteinExistence type="inferred from homology"/>
<gene>
    <name evidence="6" type="primary">109537767</name>
    <name evidence="5" type="ORF">D910_02898</name>
    <name evidence="4" type="ORF">YQE_06473</name>
</gene>
<dbReference type="EnsemblMetazoa" id="XM_019904648.1">
    <property type="protein sequence ID" value="XP_019760207.1"/>
    <property type="gene ID" value="LOC109537767"/>
</dbReference>